<feature type="transmembrane region" description="Helical" evidence="1">
    <location>
        <begin position="294"/>
        <end position="312"/>
    </location>
</feature>
<accession>A0A4Y3PHP0</accession>
<evidence type="ECO:0000313" key="3">
    <source>
        <dbReference type="Proteomes" id="UP000316882"/>
    </source>
</evidence>
<reference evidence="2 3" key="1">
    <citation type="submission" date="2019-06" db="EMBL/GenBank/DDBJ databases">
        <title>Whole genome shotgun sequence of Brevibacillus parabrevis NBRC 12334.</title>
        <authorList>
            <person name="Hosoyama A."/>
            <person name="Uohara A."/>
            <person name="Ohji S."/>
            <person name="Ichikawa N."/>
        </authorList>
    </citation>
    <scope>NUCLEOTIDE SEQUENCE [LARGE SCALE GENOMIC DNA]</scope>
    <source>
        <strain evidence="2 3">NBRC 12334</strain>
    </source>
</reference>
<proteinExistence type="predicted"/>
<feature type="transmembrane region" description="Helical" evidence="1">
    <location>
        <begin position="108"/>
        <end position="135"/>
    </location>
</feature>
<organism evidence="2 3">
    <name type="scientific">Brevibacillus parabrevis</name>
    <dbReference type="NCBI Taxonomy" id="54914"/>
    <lineage>
        <taxon>Bacteria</taxon>
        <taxon>Bacillati</taxon>
        <taxon>Bacillota</taxon>
        <taxon>Bacilli</taxon>
        <taxon>Bacillales</taxon>
        <taxon>Paenibacillaceae</taxon>
        <taxon>Brevibacillus</taxon>
    </lineage>
</organism>
<sequence length="322" mass="37269">MGGTRFWEFYLVRYLLGTIFGIVILFYLVINYDGLITKAFYPKSDFLCAECDVAGCQSIKDDVKSLLFSTTYGLGVDDANSLLKTIGSNHLIDAKNENIEITETGFPILAAIILAVSGFLYMYFSSMLILILHGIRSLIFFYPPKSWTKYVGIVFFVGFLSYISWIFTPMLMDGKYADHWRNNKHLIAISIIVGLILLLLFSSRLIQEFYEKLSKFRTNNEDIARKSSVLKMRVTTGETHLNKESLSEEQKDDQIKDYIESYKHLREHGNAFGIIVCEIVFAFWLYIWDFEFWSVLYWCILGFMAWFLGSYLEIRGVSTKNK</sequence>
<keyword evidence="1" id="KW-0812">Transmembrane</keyword>
<dbReference type="EMBL" id="BJMH01000001">
    <property type="protein sequence ID" value="GEB30719.1"/>
    <property type="molecule type" value="Genomic_DNA"/>
</dbReference>
<feature type="transmembrane region" description="Helical" evidence="1">
    <location>
        <begin position="187"/>
        <end position="206"/>
    </location>
</feature>
<dbReference type="Proteomes" id="UP000316882">
    <property type="component" value="Unassembled WGS sequence"/>
</dbReference>
<dbReference type="AlphaFoldDB" id="A0A4Y3PHP0"/>
<keyword evidence="3" id="KW-1185">Reference proteome</keyword>
<keyword evidence="1" id="KW-1133">Transmembrane helix</keyword>
<evidence type="ECO:0000256" key="1">
    <source>
        <dbReference type="SAM" id="Phobius"/>
    </source>
</evidence>
<feature type="transmembrane region" description="Helical" evidence="1">
    <location>
        <begin position="147"/>
        <end position="167"/>
    </location>
</feature>
<keyword evidence="1" id="KW-0472">Membrane</keyword>
<name>A0A4Y3PHP0_BREPA</name>
<feature type="transmembrane region" description="Helical" evidence="1">
    <location>
        <begin position="12"/>
        <end position="30"/>
    </location>
</feature>
<dbReference type="RefSeq" id="WP_122963258.1">
    <property type="nucleotide sequence ID" value="NZ_RHHV01000005.1"/>
</dbReference>
<protein>
    <submittedName>
        <fullName evidence="2">Uncharacterized protein</fullName>
    </submittedName>
</protein>
<gene>
    <name evidence="2" type="ORF">BPA01_02990</name>
</gene>
<evidence type="ECO:0000313" key="2">
    <source>
        <dbReference type="EMBL" id="GEB30719.1"/>
    </source>
</evidence>
<feature type="transmembrane region" description="Helical" evidence="1">
    <location>
        <begin position="271"/>
        <end position="288"/>
    </location>
</feature>
<comment type="caution">
    <text evidence="2">The sequence shown here is derived from an EMBL/GenBank/DDBJ whole genome shotgun (WGS) entry which is preliminary data.</text>
</comment>